<accession>A0A8K0T5G0</accession>
<dbReference type="EMBL" id="JAGPXD010000006">
    <property type="protein sequence ID" value="KAH7349361.1"/>
    <property type="molecule type" value="Genomic_DNA"/>
</dbReference>
<name>A0A8K0T5G0_9PEZI</name>
<proteinExistence type="predicted"/>
<dbReference type="Proteomes" id="UP000813385">
    <property type="component" value="Unassembled WGS sequence"/>
</dbReference>
<feature type="transmembrane region" description="Helical" evidence="1">
    <location>
        <begin position="6"/>
        <end position="27"/>
    </location>
</feature>
<gene>
    <name evidence="2" type="ORF">B0T11DRAFT_301610</name>
</gene>
<dbReference type="AlphaFoldDB" id="A0A8K0T5G0"/>
<organism evidence="2 3">
    <name type="scientific">Plectosphaerella cucumerina</name>
    <dbReference type="NCBI Taxonomy" id="40658"/>
    <lineage>
        <taxon>Eukaryota</taxon>
        <taxon>Fungi</taxon>
        <taxon>Dikarya</taxon>
        <taxon>Ascomycota</taxon>
        <taxon>Pezizomycotina</taxon>
        <taxon>Sordariomycetes</taxon>
        <taxon>Hypocreomycetidae</taxon>
        <taxon>Glomerellales</taxon>
        <taxon>Plectosphaerellaceae</taxon>
        <taxon>Plectosphaerella</taxon>
    </lineage>
</organism>
<evidence type="ECO:0000313" key="2">
    <source>
        <dbReference type="EMBL" id="KAH7349361.1"/>
    </source>
</evidence>
<sequence length="105" mass="11472">MSPEVIVGIVAAALAVPSAAAVIWGCLKLNRMGRRRPPISRSRVRRANSNLVAQPVPEMFYLCRISPPPIAEGHSASVFGYSSRHSWGRVCDEECGCFSVDEEML</sequence>
<keyword evidence="1" id="KW-0472">Membrane</keyword>
<keyword evidence="3" id="KW-1185">Reference proteome</keyword>
<reference evidence="2" key="1">
    <citation type="journal article" date="2021" name="Nat. Commun.">
        <title>Genetic determinants of endophytism in the Arabidopsis root mycobiome.</title>
        <authorList>
            <person name="Mesny F."/>
            <person name="Miyauchi S."/>
            <person name="Thiergart T."/>
            <person name="Pickel B."/>
            <person name="Atanasova L."/>
            <person name="Karlsson M."/>
            <person name="Huettel B."/>
            <person name="Barry K.W."/>
            <person name="Haridas S."/>
            <person name="Chen C."/>
            <person name="Bauer D."/>
            <person name="Andreopoulos W."/>
            <person name="Pangilinan J."/>
            <person name="LaButti K."/>
            <person name="Riley R."/>
            <person name="Lipzen A."/>
            <person name="Clum A."/>
            <person name="Drula E."/>
            <person name="Henrissat B."/>
            <person name="Kohler A."/>
            <person name="Grigoriev I.V."/>
            <person name="Martin F.M."/>
            <person name="Hacquard S."/>
        </authorList>
    </citation>
    <scope>NUCLEOTIDE SEQUENCE</scope>
    <source>
        <strain evidence="2">MPI-CAGE-AT-0016</strain>
    </source>
</reference>
<keyword evidence="1" id="KW-1133">Transmembrane helix</keyword>
<evidence type="ECO:0000313" key="3">
    <source>
        <dbReference type="Proteomes" id="UP000813385"/>
    </source>
</evidence>
<comment type="caution">
    <text evidence="2">The sequence shown here is derived from an EMBL/GenBank/DDBJ whole genome shotgun (WGS) entry which is preliminary data.</text>
</comment>
<protein>
    <submittedName>
        <fullName evidence="2">Uncharacterized protein</fullName>
    </submittedName>
</protein>
<keyword evidence="1" id="KW-0812">Transmembrane</keyword>
<evidence type="ECO:0000256" key="1">
    <source>
        <dbReference type="SAM" id="Phobius"/>
    </source>
</evidence>